<sequence>MTDPLQRFRLDYAPLLLRHLAQRDESGLQAAYQLGRRAMQESVGLLDVVRVHNDLFLEVLTTARRVDEAAELAGAASTLLIDLVASFEVAQRGFMDTRLTVEPD</sequence>
<feature type="domain" description="Phosphoserine phosphatase RsbU N-terminal" evidence="1">
    <location>
        <begin position="11"/>
        <end position="90"/>
    </location>
</feature>
<dbReference type="Gene3D" id="1.10.1240.30">
    <property type="entry name" value="KaiA/RbsU domain"/>
    <property type="match status" value="1"/>
</dbReference>
<reference evidence="2 3" key="1">
    <citation type="submission" date="2023-11" db="EMBL/GenBank/DDBJ databases">
        <title>Novel species in genus Nocardioides.</title>
        <authorList>
            <person name="Zhou H."/>
        </authorList>
    </citation>
    <scope>NUCLEOTIDE SEQUENCE [LARGE SCALE GENOMIC DNA]</scope>
    <source>
        <strain evidence="2 3">S-58</strain>
    </source>
</reference>
<comment type="caution">
    <text evidence="2">The sequence shown here is derived from an EMBL/GenBank/DDBJ whole genome shotgun (WGS) entry which is preliminary data.</text>
</comment>
<proteinExistence type="predicted"/>
<dbReference type="Pfam" id="PF08673">
    <property type="entry name" value="RsbU_N"/>
    <property type="match status" value="1"/>
</dbReference>
<organism evidence="2 3">
    <name type="scientific">Nocardioides renjunii</name>
    <dbReference type="NCBI Taxonomy" id="3095075"/>
    <lineage>
        <taxon>Bacteria</taxon>
        <taxon>Bacillati</taxon>
        <taxon>Actinomycetota</taxon>
        <taxon>Actinomycetes</taxon>
        <taxon>Propionibacteriales</taxon>
        <taxon>Nocardioidaceae</taxon>
        <taxon>Nocardioides</taxon>
    </lineage>
</organism>
<protein>
    <submittedName>
        <fullName evidence="2">Phosphatase RsbU N-terminal domain-containing protein</fullName>
    </submittedName>
</protein>
<dbReference type="InterPro" id="IPR017944">
    <property type="entry name" value="KaiA/RbsU_helical_domain_sf"/>
</dbReference>
<dbReference type="InterPro" id="IPR014787">
    <property type="entry name" value="PSer_Pase_RsbU_N"/>
</dbReference>
<accession>A0ABU5KBA8</accession>
<dbReference type="Proteomes" id="UP001291999">
    <property type="component" value="Unassembled WGS sequence"/>
</dbReference>
<name>A0ABU5KBA8_9ACTN</name>
<dbReference type="RefSeq" id="WP_172271897.1">
    <property type="nucleotide sequence ID" value="NZ_CP141058.1"/>
</dbReference>
<gene>
    <name evidence="2" type="ORF">SFC79_10770</name>
</gene>
<evidence type="ECO:0000259" key="1">
    <source>
        <dbReference type="Pfam" id="PF08673"/>
    </source>
</evidence>
<evidence type="ECO:0000313" key="2">
    <source>
        <dbReference type="EMBL" id="MDZ5662248.1"/>
    </source>
</evidence>
<dbReference type="EMBL" id="JAXQPW010000002">
    <property type="protein sequence ID" value="MDZ5662248.1"/>
    <property type="molecule type" value="Genomic_DNA"/>
</dbReference>
<evidence type="ECO:0000313" key="3">
    <source>
        <dbReference type="Proteomes" id="UP001291999"/>
    </source>
</evidence>
<keyword evidence="3" id="KW-1185">Reference proteome</keyword>